<evidence type="ECO:0000313" key="2">
    <source>
        <dbReference type="EMBL" id="MYM87496.1"/>
    </source>
</evidence>
<evidence type="ECO:0000259" key="1">
    <source>
        <dbReference type="Pfam" id="PF01243"/>
    </source>
</evidence>
<protein>
    <submittedName>
        <fullName evidence="2">Pyridoxamine 5-phosphate oxidase</fullName>
    </submittedName>
</protein>
<gene>
    <name evidence="2" type="ORF">GTP91_09920</name>
</gene>
<feature type="domain" description="Pyridoxamine 5'-phosphate oxidase N-terminal" evidence="1">
    <location>
        <begin position="46"/>
        <end position="139"/>
    </location>
</feature>
<dbReference type="EMBL" id="WWCW01000025">
    <property type="protein sequence ID" value="MYM87496.1"/>
    <property type="molecule type" value="Genomic_DNA"/>
</dbReference>
<dbReference type="Proteomes" id="UP000470302">
    <property type="component" value="Unassembled WGS sequence"/>
</dbReference>
<dbReference type="InterPro" id="IPR011576">
    <property type="entry name" value="Pyridox_Oxase_N"/>
</dbReference>
<accession>A0A845G391</accession>
<reference evidence="2 3" key="1">
    <citation type="submission" date="2020-01" db="EMBL/GenBank/DDBJ databases">
        <title>Novel species isolated from a subtropical stream in China.</title>
        <authorList>
            <person name="Lu H."/>
        </authorList>
    </citation>
    <scope>NUCLEOTIDE SEQUENCE [LARGE SCALE GENOMIC DNA]</scope>
    <source>
        <strain evidence="2 3">FT82W</strain>
    </source>
</reference>
<sequence length="210" mass="23888">MGRAYSDITFTPAVRKVQENMGSRARYGFLDRMEDRQDSLGKREIAFIEERDHFFQATVNQDGWPYVQHRGGPAGFLRALDAKTLAFADFRGNLQYLSVGNLKTDDRISMILVDYAEQVRLKIIGRARTVEAAEDPVLMERLRMPGYAGRIERAFVITVEGFDWNCPQHITPRYTEQEIGAMTAPLYAQIRRLQEQLAVLTATKADPPAS</sequence>
<proteinExistence type="predicted"/>
<dbReference type="Gene3D" id="2.30.110.10">
    <property type="entry name" value="Electron Transport, Fmn-binding Protein, Chain A"/>
    <property type="match status" value="1"/>
</dbReference>
<dbReference type="Pfam" id="PF01243">
    <property type="entry name" value="PNPOx_N"/>
    <property type="match status" value="1"/>
</dbReference>
<organism evidence="2 3">
    <name type="scientific">Duganella vulcania</name>
    <dbReference type="NCBI Taxonomy" id="2692166"/>
    <lineage>
        <taxon>Bacteria</taxon>
        <taxon>Pseudomonadati</taxon>
        <taxon>Pseudomonadota</taxon>
        <taxon>Betaproteobacteria</taxon>
        <taxon>Burkholderiales</taxon>
        <taxon>Oxalobacteraceae</taxon>
        <taxon>Telluria group</taxon>
        <taxon>Duganella</taxon>
    </lineage>
</organism>
<name>A0A845G391_9BURK</name>
<dbReference type="PANTHER" id="PTHR42815:SF2">
    <property type="entry name" value="FAD-BINDING, PUTATIVE (AFU_ORTHOLOGUE AFUA_6G07600)-RELATED"/>
    <property type="match status" value="1"/>
</dbReference>
<dbReference type="InterPro" id="IPR012349">
    <property type="entry name" value="Split_barrel_FMN-bd"/>
</dbReference>
<dbReference type="RefSeq" id="WP_161096630.1">
    <property type="nucleotide sequence ID" value="NZ_WWCW01000025.1"/>
</dbReference>
<comment type="caution">
    <text evidence="2">The sequence shown here is derived from an EMBL/GenBank/DDBJ whole genome shotgun (WGS) entry which is preliminary data.</text>
</comment>
<dbReference type="PANTHER" id="PTHR42815">
    <property type="entry name" value="FAD-BINDING, PUTATIVE (AFU_ORTHOLOGUE AFUA_6G07600)-RELATED"/>
    <property type="match status" value="1"/>
</dbReference>
<evidence type="ECO:0000313" key="3">
    <source>
        <dbReference type="Proteomes" id="UP000470302"/>
    </source>
</evidence>
<dbReference type="SUPFAM" id="SSF50475">
    <property type="entry name" value="FMN-binding split barrel"/>
    <property type="match status" value="1"/>
</dbReference>
<dbReference type="AlphaFoldDB" id="A0A845G391"/>